<feature type="region of interest" description="Disordered" evidence="1">
    <location>
        <begin position="137"/>
        <end position="407"/>
    </location>
</feature>
<gene>
    <name evidence="2" type="ORF">TRUGW13939_08912</name>
</gene>
<dbReference type="Gene3D" id="3.30.70.100">
    <property type="match status" value="1"/>
</dbReference>
<reference evidence="3" key="1">
    <citation type="submission" date="2020-06" db="EMBL/GenBank/DDBJ databases">
        <title>A chromosome-scale genome assembly of Talaromyces rugulosus W13939.</title>
        <authorList>
            <person name="Wang B."/>
            <person name="Guo L."/>
            <person name="Ye K."/>
            <person name="Wang L."/>
        </authorList>
    </citation>
    <scope>NUCLEOTIDE SEQUENCE [LARGE SCALE GENOMIC DNA]</scope>
    <source>
        <strain evidence="3">W13939</strain>
    </source>
</reference>
<keyword evidence="3" id="KW-1185">Reference proteome</keyword>
<evidence type="ECO:0000313" key="3">
    <source>
        <dbReference type="Proteomes" id="UP000509510"/>
    </source>
</evidence>
<feature type="compositionally biased region" description="Low complexity" evidence="1">
    <location>
        <begin position="429"/>
        <end position="439"/>
    </location>
</feature>
<feature type="compositionally biased region" description="Basic and acidic residues" evidence="1">
    <location>
        <begin position="142"/>
        <end position="156"/>
    </location>
</feature>
<dbReference type="KEGG" id="trg:TRUGW13939_08912"/>
<dbReference type="RefSeq" id="XP_035347930.1">
    <property type="nucleotide sequence ID" value="XM_035492037.1"/>
</dbReference>
<feature type="compositionally biased region" description="Low complexity" evidence="1">
    <location>
        <begin position="449"/>
        <end position="462"/>
    </location>
</feature>
<dbReference type="EMBL" id="CP055902">
    <property type="protein sequence ID" value="QKX61756.1"/>
    <property type="molecule type" value="Genomic_DNA"/>
</dbReference>
<name>A0A7H8R6C8_TALRU</name>
<feature type="region of interest" description="Disordered" evidence="1">
    <location>
        <begin position="427"/>
        <end position="507"/>
    </location>
</feature>
<accession>A0A7H8R6C8</accession>
<protein>
    <recommendedName>
        <fullName evidence="4">ABM domain-containing protein</fullName>
    </recommendedName>
</protein>
<feature type="compositionally biased region" description="Polar residues" evidence="1">
    <location>
        <begin position="319"/>
        <end position="333"/>
    </location>
</feature>
<evidence type="ECO:0000256" key="1">
    <source>
        <dbReference type="SAM" id="MobiDB-lite"/>
    </source>
</evidence>
<dbReference type="GeneID" id="55996396"/>
<feature type="compositionally biased region" description="Polar residues" evidence="1">
    <location>
        <begin position="342"/>
        <end position="374"/>
    </location>
</feature>
<proteinExistence type="predicted"/>
<evidence type="ECO:0008006" key="4">
    <source>
        <dbReference type="Google" id="ProtNLM"/>
    </source>
</evidence>
<evidence type="ECO:0000313" key="2">
    <source>
        <dbReference type="EMBL" id="QKX61756.1"/>
    </source>
</evidence>
<sequence length="507" mass="54187">MATTSQLPGISLQVTVTIAPENVPKFFELFKPVYEKVIEEPECTFFEVYISPENPGVLSWVENWTQSIEWLFQNQLSKEYYKDANIVAIVCLASVTEHFFIIMSGLRGMVKDGWHPKGKQGGKESWRGDFKGIGQVAGWMGKGKDPNADDQAEHVSRPLTSLKDPSSFGPPPKRNGASAVVSPGATTPTTTTTSSSRSLGAAVPQSSHRAAAAEEEDKPAPPPVPYRANQSGLKTDHLPPPPVRHNTDSVSQPVSSPSARPSLPPRLPARGPAPQSASPPPPPYSETDDNVTQMNQGAVSRLGQAGVSVPGLGIGGTGSDKSATVQTNLNKQVNELHRYGNMSAQEDSQNHVADSKNGTTYGQTQERYQNTDNNSASSASALDSRNMGATANNLRQRGGEQFEAGKKKLIALNQKHKITDRIHSYFEQPPASSGQESAAPAPPPPPHPSNNNANLSRQNSNNIDVEALNKRKPPPPPPPAKKPGLQAKPVGSSTPSPPPLPLGTKPR</sequence>
<dbReference type="InterPro" id="IPR011008">
    <property type="entry name" value="Dimeric_a/b-barrel"/>
</dbReference>
<dbReference type="SUPFAM" id="SSF54909">
    <property type="entry name" value="Dimeric alpha+beta barrel"/>
    <property type="match status" value="1"/>
</dbReference>
<feature type="compositionally biased region" description="Basic and acidic residues" evidence="1">
    <location>
        <begin position="397"/>
        <end position="406"/>
    </location>
</feature>
<dbReference type="Proteomes" id="UP000509510">
    <property type="component" value="Chromosome V"/>
</dbReference>
<dbReference type="OrthoDB" id="3357271at2759"/>
<organism evidence="2 3">
    <name type="scientific">Talaromyces rugulosus</name>
    <name type="common">Penicillium rugulosum</name>
    <dbReference type="NCBI Taxonomy" id="121627"/>
    <lineage>
        <taxon>Eukaryota</taxon>
        <taxon>Fungi</taxon>
        <taxon>Dikarya</taxon>
        <taxon>Ascomycota</taxon>
        <taxon>Pezizomycotina</taxon>
        <taxon>Eurotiomycetes</taxon>
        <taxon>Eurotiomycetidae</taxon>
        <taxon>Eurotiales</taxon>
        <taxon>Trichocomaceae</taxon>
        <taxon>Talaromyces</taxon>
        <taxon>Talaromyces sect. Islandici</taxon>
    </lineage>
</organism>
<feature type="compositionally biased region" description="Low complexity" evidence="1">
    <location>
        <begin position="186"/>
        <end position="198"/>
    </location>
</feature>
<dbReference type="AlphaFoldDB" id="A0A7H8R6C8"/>